<reference evidence="1" key="1">
    <citation type="submission" date="2012-10" db="EMBL/GenBank/DDBJ databases">
        <authorList>
            <person name="Harkins D.M."/>
            <person name="Durkin A.S."/>
            <person name="Brinkac L.M."/>
            <person name="Haft D.H."/>
            <person name="Selengut J.D."/>
            <person name="Sanka R."/>
            <person name="DePew J."/>
            <person name="Purushe J."/>
            <person name="Matthias M.A."/>
            <person name="Vinetz J.M."/>
            <person name="Sutton G.G."/>
            <person name="Nierman W.C."/>
            <person name="Fouts D.E."/>
        </authorList>
    </citation>
    <scope>NUCLEOTIDE SEQUENCE [LARGE SCALE GENOMIC DNA]</scope>
    <source>
        <strain evidence="1">MOR084</strain>
    </source>
</reference>
<dbReference type="AlphaFoldDB" id="A0A0E2BTS6"/>
<comment type="caution">
    <text evidence="1">The sequence shown here is derived from an EMBL/GenBank/DDBJ whole genome shotgun (WGS) entry which is preliminary data.</text>
</comment>
<organism evidence="1 2">
    <name type="scientific">Leptospira santarosai str. MOR084</name>
    <dbReference type="NCBI Taxonomy" id="1049984"/>
    <lineage>
        <taxon>Bacteria</taxon>
        <taxon>Pseudomonadati</taxon>
        <taxon>Spirochaetota</taxon>
        <taxon>Spirochaetia</taxon>
        <taxon>Leptospirales</taxon>
        <taxon>Leptospiraceae</taxon>
        <taxon>Leptospira</taxon>
    </lineage>
</organism>
<evidence type="ECO:0000313" key="2">
    <source>
        <dbReference type="Proteomes" id="UP000006329"/>
    </source>
</evidence>
<evidence type="ECO:0000313" key="1">
    <source>
        <dbReference type="EMBL" id="EKO34897.1"/>
    </source>
</evidence>
<gene>
    <name evidence="1" type="ORF">LEP1GSC179_1683</name>
</gene>
<sequence length="41" mass="4688">MSIKARHNVKIAEVLGRTLHILFFSLRSFCRFSCFVGMLAS</sequence>
<dbReference type="Proteomes" id="UP000006329">
    <property type="component" value="Unassembled WGS sequence"/>
</dbReference>
<keyword evidence="2" id="KW-1185">Reference proteome</keyword>
<protein>
    <submittedName>
        <fullName evidence="1">Uncharacterized protein</fullName>
    </submittedName>
</protein>
<name>A0A0E2BTS6_9LEPT</name>
<accession>A0A0E2BTS6</accession>
<dbReference type="EMBL" id="AHON02000027">
    <property type="protein sequence ID" value="EKO34897.1"/>
    <property type="molecule type" value="Genomic_DNA"/>
</dbReference>
<proteinExistence type="predicted"/>